<feature type="domain" description="YjiS-like" evidence="1">
    <location>
        <begin position="31"/>
        <end position="63"/>
    </location>
</feature>
<dbReference type="InterPro" id="IPR009506">
    <property type="entry name" value="YjiS-like"/>
</dbReference>
<dbReference type="Proteomes" id="UP000323258">
    <property type="component" value="Unassembled WGS sequence"/>
</dbReference>
<accession>A0A5D4GT42</accession>
<organism evidence="2 3">
    <name type="scientific">Neoaquamicrobium microcysteis</name>
    <dbReference type="NCBI Taxonomy" id="2682781"/>
    <lineage>
        <taxon>Bacteria</taxon>
        <taxon>Pseudomonadati</taxon>
        <taxon>Pseudomonadota</taxon>
        <taxon>Alphaproteobacteria</taxon>
        <taxon>Hyphomicrobiales</taxon>
        <taxon>Phyllobacteriaceae</taxon>
        <taxon>Neoaquamicrobium</taxon>
    </lineage>
</organism>
<gene>
    <name evidence="2" type="ORF">FY036_13170</name>
</gene>
<evidence type="ECO:0000313" key="2">
    <source>
        <dbReference type="EMBL" id="TYR32031.1"/>
    </source>
</evidence>
<evidence type="ECO:0000259" key="1">
    <source>
        <dbReference type="Pfam" id="PF06568"/>
    </source>
</evidence>
<dbReference type="RefSeq" id="WP_148915189.1">
    <property type="nucleotide sequence ID" value="NZ_VSZS01000063.1"/>
</dbReference>
<protein>
    <submittedName>
        <fullName evidence="2">DUF1127 domain-containing protein</fullName>
    </submittedName>
</protein>
<dbReference type="EMBL" id="VSZS01000063">
    <property type="protein sequence ID" value="TYR32031.1"/>
    <property type="molecule type" value="Genomic_DNA"/>
</dbReference>
<comment type="caution">
    <text evidence="2">The sequence shown here is derived from an EMBL/GenBank/DDBJ whole genome shotgun (WGS) entry which is preliminary data.</text>
</comment>
<reference evidence="2 3" key="1">
    <citation type="submission" date="2019-08" db="EMBL/GenBank/DDBJ databases">
        <authorList>
            <person name="Seo Y.L."/>
        </authorList>
    </citation>
    <scope>NUCLEOTIDE SEQUENCE [LARGE SCALE GENOMIC DNA]</scope>
    <source>
        <strain evidence="2 3">MaA-C15</strain>
    </source>
</reference>
<evidence type="ECO:0000313" key="3">
    <source>
        <dbReference type="Proteomes" id="UP000323258"/>
    </source>
</evidence>
<sequence>MTALDHPTHAISAEPRTVAAVARLMEAMRVLFRSLKNRRQVNYLSQLSDYELADIGLMRTDLEVVMGAPMTVDPTARLSQYARERYVIERGARRVC</sequence>
<keyword evidence="3" id="KW-1185">Reference proteome</keyword>
<dbReference type="AlphaFoldDB" id="A0A5D4GT42"/>
<dbReference type="Pfam" id="PF06568">
    <property type="entry name" value="YjiS-like"/>
    <property type="match status" value="1"/>
</dbReference>
<name>A0A5D4GT42_9HYPH</name>
<dbReference type="OrthoDB" id="7861975at2"/>
<proteinExistence type="predicted"/>
<reference evidence="2 3" key="2">
    <citation type="submission" date="2019-09" db="EMBL/GenBank/DDBJ databases">
        <title>Mesorhizobium sp. MaA-C15 isolated from Microcystis aeruginosa.</title>
        <authorList>
            <person name="Jeong S.E."/>
            <person name="Jin H.M."/>
            <person name="Jeon C.O."/>
        </authorList>
    </citation>
    <scope>NUCLEOTIDE SEQUENCE [LARGE SCALE GENOMIC DNA]</scope>
    <source>
        <strain evidence="2 3">MaA-C15</strain>
    </source>
</reference>